<dbReference type="PANTHER" id="PTHR31223">
    <property type="entry name" value="LOG FAMILY PROTEIN YJL055W"/>
    <property type="match status" value="1"/>
</dbReference>
<comment type="catalytic activity">
    <reaction evidence="1">
        <text>AMP + H2O = D-ribose 5-phosphate + adenine</text>
        <dbReference type="Rhea" id="RHEA:20129"/>
        <dbReference type="ChEBI" id="CHEBI:15377"/>
        <dbReference type="ChEBI" id="CHEBI:16708"/>
        <dbReference type="ChEBI" id="CHEBI:78346"/>
        <dbReference type="ChEBI" id="CHEBI:456215"/>
        <dbReference type="EC" id="3.2.2.4"/>
    </reaction>
</comment>
<evidence type="ECO:0000256" key="3">
    <source>
        <dbReference type="RuleBase" id="RU363015"/>
    </source>
</evidence>
<organism evidence="4 5">
    <name type="scientific">Elongatibacter sediminis</name>
    <dbReference type="NCBI Taxonomy" id="3119006"/>
    <lineage>
        <taxon>Bacteria</taxon>
        <taxon>Pseudomonadati</taxon>
        <taxon>Pseudomonadota</taxon>
        <taxon>Gammaproteobacteria</taxon>
        <taxon>Chromatiales</taxon>
        <taxon>Wenzhouxiangellaceae</taxon>
        <taxon>Elongatibacter</taxon>
    </lineage>
</organism>
<dbReference type="PANTHER" id="PTHR31223:SF70">
    <property type="entry name" value="LOG FAMILY PROTEIN YJL055W"/>
    <property type="match status" value="1"/>
</dbReference>
<dbReference type="GO" id="GO:0005829">
    <property type="term" value="C:cytosol"/>
    <property type="evidence" value="ECO:0007669"/>
    <property type="project" value="TreeGrafter"/>
</dbReference>
<comment type="caution">
    <text evidence="4">The sequence shown here is derived from an EMBL/GenBank/DDBJ whole genome shotgun (WGS) entry which is preliminary data.</text>
</comment>
<accession>A0AAW9RHD6</accession>
<proteinExistence type="inferred from homology"/>
<dbReference type="InterPro" id="IPR005269">
    <property type="entry name" value="LOG"/>
</dbReference>
<reference evidence="4 5" key="1">
    <citation type="submission" date="2024-02" db="EMBL/GenBank/DDBJ databases">
        <title>A novel Wenzhouxiangellaceae bacterium, isolated from coastal sediments.</title>
        <authorList>
            <person name="Du Z.-J."/>
            <person name="Ye Y.-Q."/>
            <person name="Zhang X.-Y."/>
        </authorList>
    </citation>
    <scope>NUCLEOTIDE SEQUENCE [LARGE SCALE GENOMIC DNA]</scope>
    <source>
        <strain evidence="4 5">CH-27</strain>
    </source>
</reference>
<evidence type="ECO:0000313" key="4">
    <source>
        <dbReference type="EMBL" id="MEJ8567066.1"/>
    </source>
</evidence>
<dbReference type="RefSeq" id="WP_354694385.1">
    <property type="nucleotide sequence ID" value="NZ_JAZHOG010000003.1"/>
</dbReference>
<gene>
    <name evidence="4" type="ORF">V3330_05465</name>
</gene>
<protein>
    <recommendedName>
        <fullName evidence="3">Cytokinin riboside 5'-monophosphate phosphoribohydrolase</fullName>
        <ecNumber evidence="3">3.2.2.n1</ecNumber>
    </recommendedName>
</protein>
<dbReference type="EC" id="3.2.2.n1" evidence="3"/>
<dbReference type="GO" id="GO:0008714">
    <property type="term" value="F:AMP nucleosidase activity"/>
    <property type="evidence" value="ECO:0007669"/>
    <property type="project" value="UniProtKB-EC"/>
</dbReference>
<keyword evidence="3" id="KW-0203">Cytokinin biosynthesis</keyword>
<keyword evidence="5" id="KW-1185">Reference proteome</keyword>
<dbReference type="Gene3D" id="3.40.50.450">
    <property type="match status" value="1"/>
</dbReference>
<dbReference type="SUPFAM" id="SSF102405">
    <property type="entry name" value="MCP/YpsA-like"/>
    <property type="match status" value="1"/>
</dbReference>
<evidence type="ECO:0000256" key="2">
    <source>
        <dbReference type="ARBA" id="ARBA00006763"/>
    </source>
</evidence>
<dbReference type="GO" id="GO:0009691">
    <property type="term" value="P:cytokinin biosynthetic process"/>
    <property type="evidence" value="ECO:0007669"/>
    <property type="project" value="UniProtKB-UniRule"/>
</dbReference>
<keyword evidence="3" id="KW-0378">Hydrolase</keyword>
<dbReference type="NCBIfam" id="TIGR00730">
    <property type="entry name" value="Rossman fold protein, TIGR00730 family"/>
    <property type="match status" value="1"/>
</dbReference>
<evidence type="ECO:0000256" key="1">
    <source>
        <dbReference type="ARBA" id="ARBA00000274"/>
    </source>
</evidence>
<sequence>MKRICVYCGSNPGRRPDYRAAARSLGEELVRRGIGLVYGGASIGVMGAVADAVLEGGGEVIGIIPHALAAREVAHTGLTQLDVVDSMHQRKARMAELSDGFIALPGGWGTLEELFEALTWSQLGLHHKPCGLLNISGYFNHLEAFLEHTMAEQFVRTDYRPMMMMEDEPATLLNRFATYRAPRVHKWIGPGET</sequence>
<dbReference type="AlphaFoldDB" id="A0AAW9RHD6"/>
<dbReference type="Proteomes" id="UP001359886">
    <property type="component" value="Unassembled WGS sequence"/>
</dbReference>
<evidence type="ECO:0000313" key="5">
    <source>
        <dbReference type="Proteomes" id="UP001359886"/>
    </source>
</evidence>
<dbReference type="Pfam" id="PF03641">
    <property type="entry name" value="Lysine_decarbox"/>
    <property type="match status" value="1"/>
</dbReference>
<name>A0AAW9RHD6_9GAMM</name>
<comment type="similarity">
    <text evidence="2 3">Belongs to the LOG family.</text>
</comment>
<dbReference type="InterPro" id="IPR031100">
    <property type="entry name" value="LOG_fam"/>
</dbReference>
<dbReference type="EMBL" id="JAZHOG010000003">
    <property type="protein sequence ID" value="MEJ8567066.1"/>
    <property type="molecule type" value="Genomic_DNA"/>
</dbReference>